<sequence>MGRPISLARAAAGLAALACALTAAPAAAADDTSDAPWPQSATDIRSVHRGGHVTPSASDGEAVDGKTKASSPAFTHPVTLRGDKAVLEATATVRCDIKPGVYPVYLHSPMLEPGEVWGRLRVKPDGGTAPKACRDQQQAAPDSASGDDEGSKQILIIAGGAAGLAASGAGGYLLAKRRRQRSVDAR</sequence>
<feature type="region of interest" description="Disordered" evidence="1">
    <location>
        <begin position="126"/>
        <end position="151"/>
    </location>
</feature>
<evidence type="ECO:0000313" key="5">
    <source>
        <dbReference type="Proteomes" id="UP000316806"/>
    </source>
</evidence>
<evidence type="ECO:0008006" key="6">
    <source>
        <dbReference type="Google" id="ProtNLM"/>
    </source>
</evidence>
<protein>
    <recommendedName>
        <fullName evidence="6">LPXTG cell wall anchor domain-containing protein</fullName>
    </recommendedName>
</protein>
<proteinExistence type="predicted"/>
<reference evidence="4 5" key="1">
    <citation type="journal article" date="2019" name="J. Ind. Microbiol. Biotechnol.">
        <title>The complete genomic sequence of Streptomyces spectabilis NRRL-2792 and identification of secondary metabolite biosynthetic gene clusters.</title>
        <authorList>
            <person name="Sinha A."/>
            <person name="Phillips-Salemka S."/>
            <person name="Niraula T.A."/>
            <person name="Short K.A."/>
            <person name="Niraula N.P."/>
        </authorList>
    </citation>
    <scope>NUCLEOTIDE SEQUENCE [LARGE SCALE GENOMIC DNA]</scope>
    <source>
        <strain evidence="4 5">NRRL 2792</strain>
    </source>
</reference>
<keyword evidence="2" id="KW-0472">Membrane</keyword>
<dbReference type="Proteomes" id="UP000316806">
    <property type="component" value="Chromosome"/>
</dbReference>
<evidence type="ECO:0000256" key="2">
    <source>
        <dbReference type="SAM" id="Phobius"/>
    </source>
</evidence>
<evidence type="ECO:0000313" key="4">
    <source>
        <dbReference type="EMBL" id="QDQ09610.1"/>
    </source>
</evidence>
<evidence type="ECO:0000256" key="3">
    <source>
        <dbReference type="SAM" id="SignalP"/>
    </source>
</evidence>
<keyword evidence="2" id="KW-1133">Transmembrane helix</keyword>
<feature type="transmembrane region" description="Helical" evidence="2">
    <location>
        <begin position="154"/>
        <end position="175"/>
    </location>
</feature>
<keyword evidence="3" id="KW-0732">Signal</keyword>
<feature type="signal peptide" evidence="3">
    <location>
        <begin position="1"/>
        <end position="28"/>
    </location>
</feature>
<gene>
    <name evidence="4" type="ORF">FH965_02750</name>
</gene>
<dbReference type="EMBL" id="CP040916">
    <property type="protein sequence ID" value="QDQ09610.1"/>
    <property type="molecule type" value="Genomic_DNA"/>
</dbReference>
<dbReference type="AlphaFoldDB" id="A0A516R1W1"/>
<keyword evidence="2" id="KW-0812">Transmembrane</keyword>
<accession>A0A516R1W1</accession>
<dbReference type="RefSeq" id="WP_144001188.1">
    <property type="nucleotide sequence ID" value="NZ_CP040916.1"/>
</dbReference>
<feature type="region of interest" description="Disordered" evidence="1">
    <location>
        <begin position="28"/>
        <end position="76"/>
    </location>
</feature>
<feature type="chain" id="PRO_5021964519" description="LPXTG cell wall anchor domain-containing protein" evidence="3">
    <location>
        <begin position="29"/>
        <end position="186"/>
    </location>
</feature>
<evidence type="ECO:0000256" key="1">
    <source>
        <dbReference type="SAM" id="MobiDB-lite"/>
    </source>
</evidence>
<name>A0A516R1W1_STRST</name>
<organism evidence="4 5">
    <name type="scientific">Streptomyces spectabilis</name>
    <dbReference type="NCBI Taxonomy" id="68270"/>
    <lineage>
        <taxon>Bacteria</taxon>
        <taxon>Bacillati</taxon>
        <taxon>Actinomycetota</taxon>
        <taxon>Actinomycetes</taxon>
        <taxon>Kitasatosporales</taxon>
        <taxon>Streptomycetaceae</taxon>
        <taxon>Streptomyces</taxon>
    </lineage>
</organism>